<reference evidence="3 4" key="1">
    <citation type="journal article" date="2014" name="Nature">
        <title>An environmental bacterial taxon with a large and distinct metabolic repertoire.</title>
        <authorList>
            <person name="Wilson M.C."/>
            <person name="Mori T."/>
            <person name="Ruckert C."/>
            <person name="Uria A.R."/>
            <person name="Helf M.J."/>
            <person name="Takada K."/>
            <person name="Gernert C."/>
            <person name="Steffens U.A."/>
            <person name="Heycke N."/>
            <person name="Schmitt S."/>
            <person name="Rinke C."/>
            <person name="Helfrich E.J."/>
            <person name="Brachmann A.O."/>
            <person name="Gurgui C."/>
            <person name="Wakimoto T."/>
            <person name="Kracht M."/>
            <person name="Crusemann M."/>
            <person name="Hentschel U."/>
            <person name="Abe I."/>
            <person name="Matsunaga S."/>
            <person name="Kalinowski J."/>
            <person name="Takeyama H."/>
            <person name="Piel J."/>
        </authorList>
    </citation>
    <scope>NUCLEOTIDE SEQUENCE [LARGE SCALE GENOMIC DNA]</scope>
    <source>
        <strain evidence="4">TSY2</strain>
    </source>
</reference>
<gene>
    <name evidence="3" type="ORF">ETSY2_48855</name>
</gene>
<dbReference type="PANTHER" id="PTHR11552">
    <property type="entry name" value="GLUCOSE-METHANOL-CHOLINE GMC OXIDOREDUCTASE"/>
    <property type="match status" value="1"/>
</dbReference>
<dbReference type="EMBL" id="AZHX01002378">
    <property type="protein sequence ID" value="ETW94966.1"/>
    <property type="molecule type" value="Genomic_DNA"/>
</dbReference>
<proteinExistence type="inferred from homology"/>
<dbReference type="HOGENOM" id="CLU_002865_2_7_7"/>
<dbReference type="PATRIC" id="fig|1429439.4.peg.8079"/>
<protein>
    <recommendedName>
        <fullName evidence="2">Glucose-methanol-choline oxidoreductase C-terminal domain-containing protein</fullName>
    </recommendedName>
</protein>
<dbReference type="Gene3D" id="3.50.50.60">
    <property type="entry name" value="FAD/NAD(P)-binding domain"/>
    <property type="match status" value="1"/>
</dbReference>
<dbReference type="GO" id="GO:0008812">
    <property type="term" value="F:choline dehydrogenase activity"/>
    <property type="evidence" value="ECO:0007669"/>
    <property type="project" value="TreeGrafter"/>
</dbReference>
<dbReference type="Pfam" id="PF05199">
    <property type="entry name" value="GMC_oxred_C"/>
    <property type="match status" value="1"/>
</dbReference>
<evidence type="ECO:0000256" key="1">
    <source>
        <dbReference type="ARBA" id="ARBA00010790"/>
    </source>
</evidence>
<feature type="non-terminal residue" evidence="3">
    <location>
        <position position="1"/>
    </location>
</feature>
<organism evidence="3 4">
    <name type="scientific">Candidatus Entotheonella gemina</name>
    <dbReference type="NCBI Taxonomy" id="1429439"/>
    <lineage>
        <taxon>Bacteria</taxon>
        <taxon>Pseudomonadati</taxon>
        <taxon>Nitrospinota/Tectimicrobiota group</taxon>
        <taxon>Candidatus Tectimicrobiota</taxon>
        <taxon>Candidatus Entotheonellia</taxon>
        <taxon>Candidatus Entotheonellales</taxon>
        <taxon>Candidatus Entotheonellaceae</taxon>
        <taxon>Candidatus Entotheonella</taxon>
    </lineage>
</organism>
<dbReference type="GO" id="GO:0016020">
    <property type="term" value="C:membrane"/>
    <property type="evidence" value="ECO:0007669"/>
    <property type="project" value="TreeGrafter"/>
</dbReference>
<name>W4LCB5_9BACT</name>
<comment type="caution">
    <text evidence="3">The sequence shown here is derived from an EMBL/GenBank/DDBJ whole genome shotgun (WGS) entry which is preliminary data.</text>
</comment>
<dbReference type="InterPro" id="IPR036188">
    <property type="entry name" value="FAD/NAD-bd_sf"/>
</dbReference>
<evidence type="ECO:0000313" key="3">
    <source>
        <dbReference type="EMBL" id="ETW94966.1"/>
    </source>
</evidence>
<feature type="domain" description="Glucose-methanol-choline oxidoreductase C-terminal" evidence="2">
    <location>
        <begin position="1"/>
        <end position="133"/>
    </location>
</feature>
<dbReference type="InterPro" id="IPR012132">
    <property type="entry name" value="GMC_OxRdtase"/>
</dbReference>
<accession>W4LCB5</accession>
<dbReference type="InterPro" id="IPR007867">
    <property type="entry name" value="GMC_OxRtase_C"/>
</dbReference>
<dbReference type="SUPFAM" id="SSF51905">
    <property type="entry name" value="FAD/NAD(P)-binding domain"/>
    <property type="match status" value="1"/>
</dbReference>
<sequence>GELRLTSNDPTVQPFLDYRYLEEEADRERLREAIRLCVRLAEHETFKDIIAERVEPTDADLASDEALDAWLRREVTTSQHISCTCKMGPESDPMAVVDQFGRVHGIRNLRVVDASIMPDCIRANTNVTTMMIGERVSDFIRQGM</sequence>
<dbReference type="PANTHER" id="PTHR11552:SF147">
    <property type="entry name" value="CHOLINE DEHYDROGENASE, MITOCHONDRIAL"/>
    <property type="match status" value="1"/>
</dbReference>
<dbReference type="GO" id="GO:0050660">
    <property type="term" value="F:flavin adenine dinucleotide binding"/>
    <property type="evidence" value="ECO:0007669"/>
    <property type="project" value="InterPro"/>
</dbReference>
<dbReference type="Proteomes" id="UP000019140">
    <property type="component" value="Unassembled WGS sequence"/>
</dbReference>
<evidence type="ECO:0000259" key="2">
    <source>
        <dbReference type="Pfam" id="PF05199"/>
    </source>
</evidence>
<dbReference type="AlphaFoldDB" id="W4LCB5"/>
<comment type="similarity">
    <text evidence="1">Belongs to the GMC oxidoreductase family.</text>
</comment>
<dbReference type="GO" id="GO:0019285">
    <property type="term" value="P:glycine betaine biosynthetic process from choline"/>
    <property type="evidence" value="ECO:0007669"/>
    <property type="project" value="TreeGrafter"/>
</dbReference>
<evidence type="ECO:0000313" key="4">
    <source>
        <dbReference type="Proteomes" id="UP000019140"/>
    </source>
</evidence>
<keyword evidence="4" id="KW-1185">Reference proteome</keyword>
<dbReference type="SUPFAM" id="SSF54373">
    <property type="entry name" value="FAD-linked reductases, C-terminal domain"/>
    <property type="match status" value="1"/>
</dbReference>